<dbReference type="Proteomes" id="UP000741013">
    <property type="component" value="Unassembled WGS sequence"/>
</dbReference>
<gene>
    <name evidence="1" type="ORF">JOM49_008218</name>
</gene>
<name>A0ABS4Q4T6_9PSEU</name>
<evidence type="ECO:0000313" key="2">
    <source>
        <dbReference type="Proteomes" id="UP000741013"/>
    </source>
</evidence>
<reference evidence="1 2" key="1">
    <citation type="submission" date="2021-03" db="EMBL/GenBank/DDBJ databases">
        <title>Sequencing the genomes of 1000 actinobacteria strains.</title>
        <authorList>
            <person name="Klenk H.-P."/>
        </authorList>
    </citation>
    <scope>NUCLEOTIDE SEQUENCE [LARGE SCALE GENOMIC DNA]</scope>
    <source>
        <strain evidence="1 2">DSM 45510</strain>
    </source>
</reference>
<organism evidence="1 2">
    <name type="scientific">Amycolatopsis magusensis</name>
    <dbReference type="NCBI Taxonomy" id="882444"/>
    <lineage>
        <taxon>Bacteria</taxon>
        <taxon>Bacillati</taxon>
        <taxon>Actinomycetota</taxon>
        <taxon>Actinomycetes</taxon>
        <taxon>Pseudonocardiales</taxon>
        <taxon>Pseudonocardiaceae</taxon>
        <taxon>Amycolatopsis</taxon>
    </lineage>
</organism>
<proteinExistence type="predicted"/>
<comment type="caution">
    <text evidence="1">The sequence shown here is derived from an EMBL/GenBank/DDBJ whole genome shotgun (WGS) entry which is preliminary data.</text>
</comment>
<accession>A0ABS4Q4T6</accession>
<keyword evidence="2" id="KW-1185">Reference proteome</keyword>
<sequence length="111" mass="11898">MRVVPAESVRGHARLPVVARPGGGVERLAWSPVARTDDDRSIAIVVNLSAQGAASVEQVRLRADESEVRIAVYGTKIPPGTPRTMLSVVGEFMIDLGEELRGRRVLDDPGA</sequence>
<dbReference type="RefSeq" id="WP_209669944.1">
    <property type="nucleotide sequence ID" value="NZ_JAGGMS010000001.1"/>
</dbReference>
<protein>
    <submittedName>
        <fullName evidence="1">Uncharacterized protein</fullName>
    </submittedName>
</protein>
<dbReference type="EMBL" id="JAGGMS010000001">
    <property type="protein sequence ID" value="MBP2186692.1"/>
    <property type="molecule type" value="Genomic_DNA"/>
</dbReference>
<evidence type="ECO:0000313" key="1">
    <source>
        <dbReference type="EMBL" id="MBP2186692.1"/>
    </source>
</evidence>